<dbReference type="AlphaFoldDB" id="A0A512M4C0"/>
<dbReference type="OrthoDB" id="9816206at2"/>
<dbReference type="EMBL" id="BKAG01000004">
    <property type="protein sequence ID" value="GEP41594.1"/>
    <property type="molecule type" value="Genomic_DNA"/>
</dbReference>
<dbReference type="Proteomes" id="UP000321577">
    <property type="component" value="Unassembled WGS sequence"/>
</dbReference>
<accession>A0A512M4C0</accession>
<keyword evidence="3" id="KW-0238">DNA-binding</keyword>
<feature type="compositionally biased region" description="Basic and acidic residues" evidence="1">
    <location>
        <begin position="162"/>
        <end position="174"/>
    </location>
</feature>
<evidence type="ECO:0000313" key="4">
    <source>
        <dbReference type="Proteomes" id="UP000321577"/>
    </source>
</evidence>
<reference evidence="3 4" key="1">
    <citation type="submission" date="2019-07" db="EMBL/GenBank/DDBJ databases">
        <title>Whole genome shotgun sequence of Brevifollis gellanilyticus NBRC 108608.</title>
        <authorList>
            <person name="Hosoyama A."/>
            <person name="Uohara A."/>
            <person name="Ohji S."/>
            <person name="Ichikawa N."/>
        </authorList>
    </citation>
    <scope>NUCLEOTIDE SEQUENCE [LARGE SCALE GENOMIC DNA]</scope>
    <source>
        <strain evidence="3 4">NBRC 108608</strain>
    </source>
</reference>
<organism evidence="3 4">
    <name type="scientific">Brevifollis gellanilyticus</name>
    <dbReference type="NCBI Taxonomy" id="748831"/>
    <lineage>
        <taxon>Bacteria</taxon>
        <taxon>Pseudomonadati</taxon>
        <taxon>Verrucomicrobiota</taxon>
        <taxon>Verrucomicrobiia</taxon>
        <taxon>Verrucomicrobiales</taxon>
        <taxon>Verrucomicrobiaceae</taxon>
    </lineage>
</organism>
<dbReference type="Pfam" id="PF10543">
    <property type="entry name" value="ORF6N"/>
    <property type="match status" value="1"/>
</dbReference>
<dbReference type="RefSeq" id="WP_146849054.1">
    <property type="nucleotide sequence ID" value="NZ_BKAG01000004.1"/>
</dbReference>
<dbReference type="InterPro" id="IPR018873">
    <property type="entry name" value="KilA-N_DNA-bd_domain"/>
</dbReference>
<evidence type="ECO:0000313" key="3">
    <source>
        <dbReference type="EMBL" id="GEP41594.1"/>
    </source>
</evidence>
<evidence type="ECO:0000259" key="2">
    <source>
        <dbReference type="Pfam" id="PF10543"/>
    </source>
</evidence>
<feature type="region of interest" description="Disordered" evidence="1">
    <location>
        <begin position="155"/>
        <end position="174"/>
    </location>
</feature>
<comment type="caution">
    <text evidence="3">The sequence shown here is derived from an EMBL/GenBank/DDBJ whole genome shotgun (WGS) entry which is preliminary data.</text>
</comment>
<sequence length="174" mass="19612">MAAKKTLEIPIITVRGQRVLLDSDLAALYEVPTKAFNQAVKRNLSRFPDDFSFVLSGEEWLHLRSQSVTSSSEHGGRRYPPRVFTEHGALMAASILNSDRAVAMSVYVIRAFVEIREKLAANQTILKRLAEIDHTLLIHDASLRDIYQKLRPLLTLPPEPPGKPKREIGFHTKS</sequence>
<proteinExistence type="predicted"/>
<dbReference type="GO" id="GO:0003677">
    <property type="term" value="F:DNA binding"/>
    <property type="evidence" value="ECO:0007669"/>
    <property type="project" value="UniProtKB-KW"/>
</dbReference>
<protein>
    <submittedName>
        <fullName evidence="3">DNA-binding protein</fullName>
    </submittedName>
</protein>
<evidence type="ECO:0000256" key="1">
    <source>
        <dbReference type="SAM" id="MobiDB-lite"/>
    </source>
</evidence>
<feature type="domain" description="KilA-N DNA-binding" evidence="2">
    <location>
        <begin position="10"/>
        <end position="95"/>
    </location>
</feature>
<gene>
    <name evidence="3" type="ORF">BGE01nite_08850</name>
</gene>
<keyword evidence="4" id="KW-1185">Reference proteome</keyword>
<name>A0A512M4C0_9BACT</name>